<dbReference type="OrthoDB" id="21151at2759"/>
<feature type="compositionally biased region" description="Polar residues" evidence="1">
    <location>
        <begin position="488"/>
        <end position="504"/>
    </location>
</feature>
<gene>
    <name evidence="2" type="ORF">BV898_00485</name>
</gene>
<comment type="caution">
    <text evidence="2">The sequence shown here is derived from an EMBL/GenBank/DDBJ whole genome shotgun (WGS) entry which is preliminary data.</text>
</comment>
<keyword evidence="3" id="KW-1185">Reference proteome</keyword>
<feature type="region of interest" description="Disordered" evidence="1">
    <location>
        <begin position="469"/>
        <end position="556"/>
    </location>
</feature>
<feature type="compositionally biased region" description="Low complexity" evidence="1">
    <location>
        <begin position="524"/>
        <end position="533"/>
    </location>
</feature>
<dbReference type="Proteomes" id="UP000192578">
    <property type="component" value="Unassembled WGS sequence"/>
</dbReference>
<evidence type="ECO:0000256" key="1">
    <source>
        <dbReference type="SAM" id="MobiDB-lite"/>
    </source>
</evidence>
<name>A0A1W0XDJ6_HYPEX</name>
<dbReference type="GO" id="GO:0005886">
    <property type="term" value="C:plasma membrane"/>
    <property type="evidence" value="ECO:0007669"/>
    <property type="project" value="TreeGrafter"/>
</dbReference>
<proteinExistence type="predicted"/>
<dbReference type="EMBL" id="MTYJ01000002">
    <property type="protein sequence ID" value="OQV25547.1"/>
    <property type="molecule type" value="Genomic_DNA"/>
</dbReference>
<protein>
    <recommendedName>
        <fullName evidence="4">Vezatin</fullName>
    </recommendedName>
</protein>
<dbReference type="PANTHER" id="PTHR15989">
    <property type="entry name" value="VEZATIN"/>
    <property type="match status" value="1"/>
</dbReference>
<dbReference type="PANTHER" id="PTHR15989:SF5">
    <property type="entry name" value="VEZATIN"/>
    <property type="match status" value="1"/>
</dbReference>
<dbReference type="InterPro" id="IPR026858">
    <property type="entry name" value="Vezatin"/>
</dbReference>
<evidence type="ECO:0008006" key="4">
    <source>
        <dbReference type="Google" id="ProtNLM"/>
    </source>
</evidence>
<feature type="compositionally biased region" description="Polar residues" evidence="1">
    <location>
        <begin position="512"/>
        <end position="523"/>
    </location>
</feature>
<dbReference type="GO" id="GO:0098609">
    <property type="term" value="P:cell-cell adhesion"/>
    <property type="evidence" value="ECO:0007669"/>
    <property type="project" value="InterPro"/>
</dbReference>
<evidence type="ECO:0000313" key="2">
    <source>
        <dbReference type="EMBL" id="OQV25547.1"/>
    </source>
</evidence>
<sequence length="556" mass="62004">MAEIIFDPVIREILDSRRLIFEDETSIRHQLALSTRQHSPWFGSRQLAVCSVVFSAAGGYFYYNTGVRFLRNAPLVGRLFLAAGTASAVGSSAQEIARRRLFNRVREFLGLLRDASELSKRIARWILDNEVLQRGYAVTSHSLRDPNAPPQSGNVLSLKACLRLRRSAFIEARSMVFVMRAIAVDLLKSMSGGKDPDPLENHICLIPLEEFGDSLSISQDDLEALYLSTDGFSLQAVKSLTGLLDLQVSEFLKLLSTYRLTQVGCFADFSLTRRLGTAHTLFLEAFRRMEMEYQFETDDHLAVSSSLRRQSTVTGAGWNPPDCLRSLELHLTAALKDLRIVLTERRDGDEGREELQKVLQEDRLEKLGYHVKCSTMLLDHLKRRSIAAEQSSEDGQLSPTASDFEIRPVVTGDDELQIEDDIFEALVLGDAEAEHRGEPVFSELKHLEEQRHQSRMVIEEIKSVLSARSADWTEREQKVRERKGLPARQSSPGLDTPPLQTASSPILPADSIPQQASPEQISSAAEMANVAAALGSQWRSNTEAKFGSDDSDSGAE</sequence>
<evidence type="ECO:0000313" key="3">
    <source>
        <dbReference type="Proteomes" id="UP000192578"/>
    </source>
</evidence>
<reference evidence="3" key="1">
    <citation type="submission" date="2017-01" db="EMBL/GenBank/DDBJ databases">
        <title>Comparative genomics of anhydrobiosis in the tardigrade Hypsibius dujardini.</title>
        <authorList>
            <person name="Yoshida Y."/>
            <person name="Koutsovoulos G."/>
            <person name="Laetsch D."/>
            <person name="Stevens L."/>
            <person name="Kumar S."/>
            <person name="Horikawa D."/>
            <person name="Ishino K."/>
            <person name="Komine S."/>
            <person name="Tomita M."/>
            <person name="Blaxter M."/>
            <person name="Arakawa K."/>
        </authorList>
    </citation>
    <scope>NUCLEOTIDE SEQUENCE [LARGE SCALE GENOMIC DNA]</scope>
    <source>
        <strain evidence="3">Z151</strain>
    </source>
</reference>
<organism evidence="2 3">
    <name type="scientific">Hypsibius exemplaris</name>
    <name type="common">Freshwater tardigrade</name>
    <dbReference type="NCBI Taxonomy" id="2072580"/>
    <lineage>
        <taxon>Eukaryota</taxon>
        <taxon>Metazoa</taxon>
        <taxon>Ecdysozoa</taxon>
        <taxon>Tardigrada</taxon>
        <taxon>Eutardigrada</taxon>
        <taxon>Parachela</taxon>
        <taxon>Hypsibioidea</taxon>
        <taxon>Hypsibiidae</taxon>
        <taxon>Hypsibius</taxon>
    </lineage>
</organism>
<dbReference type="AlphaFoldDB" id="A0A1W0XDJ6"/>
<accession>A0A1W0XDJ6</accession>
<feature type="compositionally biased region" description="Basic and acidic residues" evidence="1">
    <location>
        <begin position="471"/>
        <end position="484"/>
    </location>
</feature>